<organism evidence="1 2">
    <name type="scientific">Trichinella papuae</name>
    <dbReference type="NCBI Taxonomy" id="268474"/>
    <lineage>
        <taxon>Eukaryota</taxon>
        <taxon>Metazoa</taxon>
        <taxon>Ecdysozoa</taxon>
        <taxon>Nematoda</taxon>
        <taxon>Enoplea</taxon>
        <taxon>Dorylaimia</taxon>
        <taxon>Trichinellida</taxon>
        <taxon>Trichinellidae</taxon>
        <taxon>Trichinella</taxon>
    </lineage>
</organism>
<comment type="caution">
    <text evidence="1">The sequence shown here is derived from an EMBL/GenBank/DDBJ whole genome shotgun (WGS) entry which is preliminary data.</text>
</comment>
<proteinExistence type="predicted"/>
<sequence>MSASSAPFVNKLKLLAPHSMFFTQIIDFPTSCPEVDIKNHCRGLKFMMSNGPHARIRMDDILMNNVSGNGSQSGRYRPLGVDGTI</sequence>
<dbReference type="EMBL" id="JYDO01000260">
    <property type="protein sequence ID" value="KRZ66172.1"/>
    <property type="molecule type" value="Genomic_DNA"/>
</dbReference>
<dbReference type="AlphaFoldDB" id="A0A0V1M3R0"/>
<dbReference type="Proteomes" id="UP000054843">
    <property type="component" value="Unassembled WGS sequence"/>
</dbReference>
<gene>
    <name evidence="1" type="ORF">T10_8638</name>
</gene>
<protein>
    <submittedName>
        <fullName evidence="1">Uncharacterized protein</fullName>
    </submittedName>
</protein>
<accession>A0A0V1M3R0</accession>
<evidence type="ECO:0000313" key="2">
    <source>
        <dbReference type="Proteomes" id="UP000054843"/>
    </source>
</evidence>
<keyword evidence="2" id="KW-1185">Reference proteome</keyword>
<reference evidence="1 2" key="1">
    <citation type="submission" date="2015-01" db="EMBL/GenBank/DDBJ databases">
        <title>Evolution of Trichinella species and genotypes.</title>
        <authorList>
            <person name="Korhonen P.K."/>
            <person name="Edoardo P."/>
            <person name="Giuseppe L.R."/>
            <person name="Gasser R.B."/>
        </authorList>
    </citation>
    <scope>NUCLEOTIDE SEQUENCE [LARGE SCALE GENOMIC DNA]</scope>
    <source>
        <strain evidence="1">ISS1980</strain>
    </source>
</reference>
<name>A0A0V1M3R0_9BILA</name>
<evidence type="ECO:0000313" key="1">
    <source>
        <dbReference type="EMBL" id="KRZ66172.1"/>
    </source>
</evidence>